<feature type="region of interest" description="Disordered" evidence="1">
    <location>
        <begin position="1"/>
        <end position="102"/>
    </location>
</feature>
<reference evidence="2 3" key="1">
    <citation type="journal article" date="2010" name="Science">
        <title>Genomic analysis of organismal complexity in the multicellular green alga Volvox carteri.</title>
        <authorList>
            <person name="Prochnik S.E."/>
            <person name="Umen J."/>
            <person name="Nedelcu A.M."/>
            <person name="Hallmann A."/>
            <person name="Miller S.M."/>
            <person name="Nishii I."/>
            <person name="Ferris P."/>
            <person name="Kuo A."/>
            <person name="Mitros T."/>
            <person name="Fritz-Laylin L.K."/>
            <person name="Hellsten U."/>
            <person name="Chapman J."/>
            <person name="Simakov O."/>
            <person name="Rensing S.A."/>
            <person name="Terry A."/>
            <person name="Pangilinan J."/>
            <person name="Kapitonov V."/>
            <person name="Jurka J."/>
            <person name="Salamov A."/>
            <person name="Shapiro H."/>
            <person name="Schmutz J."/>
            <person name="Grimwood J."/>
            <person name="Lindquist E."/>
            <person name="Lucas S."/>
            <person name="Grigoriev I.V."/>
            <person name="Schmitt R."/>
            <person name="Kirk D."/>
            <person name="Rokhsar D.S."/>
        </authorList>
    </citation>
    <scope>NUCLEOTIDE SEQUENCE [LARGE SCALE GENOMIC DNA]</scope>
    <source>
        <strain evidence="3">f. Nagariensis / Eve</strain>
    </source>
</reference>
<protein>
    <submittedName>
        <fullName evidence="2">Uncharacterized protein</fullName>
    </submittedName>
</protein>
<dbReference type="InParanoid" id="D8TZ01"/>
<dbReference type="Proteomes" id="UP000001058">
    <property type="component" value="Unassembled WGS sequence"/>
</dbReference>
<evidence type="ECO:0000256" key="1">
    <source>
        <dbReference type="SAM" id="MobiDB-lite"/>
    </source>
</evidence>
<organism evidence="3">
    <name type="scientific">Volvox carteri f. nagariensis</name>
    <dbReference type="NCBI Taxonomy" id="3068"/>
    <lineage>
        <taxon>Eukaryota</taxon>
        <taxon>Viridiplantae</taxon>
        <taxon>Chlorophyta</taxon>
        <taxon>core chlorophytes</taxon>
        <taxon>Chlorophyceae</taxon>
        <taxon>CS clade</taxon>
        <taxon>Chlamydomonadales</taxon>
        <taxon>Volvocaceae</taxon>
        <taxon>Volvox</taxon>
    </lineage>
</organism>
<accession>D8TZ01</accession>
<dbReference type="AlphaFoldDB" id="D8TZ01"/>
<feature type="compositionally biased region" description="Basic and acidic residues" evidence="1">
    <location>
        <begin position="9"/>
        <end position="47"/>
    </location>
</feature>
<feature type="non-terminal residue" evidence="2">
    <location>
        <position position="102"/>
    </location>
</feature>
<dbReference type="OrthoDB" id="550562at2759"/>
<feature type="compositionally biased region" description="Basic and acidic residues" evidence="1">
    <location>
        <begin position="86"/>
        <end position="102"/>
    </location>
</feature>
<dbReference type="GeneID" id="9615583"/>
<keyword evidence="3" id="KW-1185">Reference proteome</keyword>
<dbReference type="KEGG" id="vcn:VOLCADRAFT_117845"/>
<feature type="compositionally biased region" description="Gly residues" evidence="1">
    <location>
        <begin position="70"/>
        <end position="84"/>
    </location>
</feature>
<dbReference type="EMBL" id="GL378345">
    <property type="protein sequence ID" value="EFJ47399.1"/>
    <property type="molecule type" value="Genomic_DNA"/>
</dbReference>
<sequence>MCCLTENPGEERPAARDDSRQRERERKSDAEASGKRRGETSDKEVERQQQGAKDVDAAAVSRESLPPSAGGTGGAPLEKGGYGKSVGEEVHQERERKDGKDG</sequence>
<evidence type="ECO:0000313" key="2">
    <source>
        <dbReference type="EMBL" id="EFJ47399.1"/>
    </source>
</evidence>
<evidence type="ECO:0000313" key="3">
    <source>
        <dbReference type="Proteomes" id="UP000001058"/>
    </source>
</evidence>
<name>D8TZ01_VOLCA</name>
<gene>
    <name evidence="2" type="ORF">VOLCADRAFT_117845</name>
</gene>
<proteinExistence type="predicted"/>
<dbReference type="RefSeq" id="XP_002951588.1">
    <property type="nucleotide sequence ID" value="XM_002951542.1"/>
</dbReference>